<gene>
    <name evidence="3" type="ORF">AWN90_35595</name>
    <name evidence="2" type="ORF">CRH09_12050</name>
    <name evidence="4" type="ORF">F6W96_12465</name>
</gene>
<dbReference type="EMBL" id="CP046173">
    <property type="protein sequence ID" value="QIS18991.1"/>
    <property type="molecule type" value="Genomic_DNA"/>
</dbReference>
<organism evidence="3 5">
    <name type="scientific">Nocardia terpenica</name>
    <dbReference type="NCBI Taxonomy" id="455432"/>
    <lineage>
        <taxon>Bacteria</taxon>
        <taxon>Bacillati</taxon>
        <taxon>Actinomycetota</taxon>
        <taxon>Actinomycetes</taxon>
        <taxon>Mycobacteriales</taxon>
        <taxon>Nocardiaceae</taxon>
        <taxon>Nocardia</taxon>
    </lineage>
</organism>
<dbReference type="Proteomes" id="UP000500953">
    <property type="component" value="Chromosome"/>
</dbReference>
<dbReference type="OrthoDB" id="4570786at2"/>
<dbReference type="Proteomes" id="UP000076512">
    <property type="component" value="Unassembled WGS sequence"/>
</dbReference>
<sequence>MRGKVLDIVLLVAWAILFVAVANFAPGVGVALIAWGGIAVLGYYNSFVRHDRALDLGHPALGRRVNHDETLRPAWR</sequence>
<evidence type="ECO:0000256" key="1">
    <source>
        <dbReference type="SAM" id="Phobius"/>
    </source>
</evidence>
<evidence type="ECO:0000313" key="6">
    <source>
        <dbReference type="Proteomes" id="UP000221961"/>
    </source>
</evidence>
<evidence type="ECO:0000313" key="4">
    <source>
        <dbReference type="EMBL" id="QIS18991.1"/>
    </source>
</evidence>
<dbReference type="EMBL" id="LWGR01000007">
    <property type="protein sequence ID" value="KZM73863.1"/>
    <property type="molecule type" value="Genomic_DNA"/>
</dbReference>
<dbReference type="AlphaFoldDB" id="A0A164N0V9"/>
<dbReference type="Proteomes" id="UP000221961">
    <property type="component" value="Chromosome"/>
</dbReference>
<feature type="transmembrane region" description="Helical" evidence="1">
    <location>
        <begin position="28"/>
        <end position="44"/>
    </location>
</feature>
<dbReference type="KEGG" id="ntp:CRH09_12050"/>
<evidence type="ECO:0000313" key="2">
    <source>
        <dbReference type="EMBL" id="ATL66835.1"/>
    </source>
</evidence>
<reference evidence="4 7" key="3">
    <citation type="journal article" date="2019" name="ACS Chem. Biol.">
        <title>Identification and Mobilization of a Cryptic Antibiotic Biosynthesis Gene Locus from a Human-Pathogenic Nocardia Isolate.</title>
        <authorList>
            <person name="Herisse M."/>
            <person name="Ishida K."/>
            <person name="Porter J.L."/>
            <person name="Howden B."/>
            <person name="Hertweck C."/>
            <person name="Stinear T.P."/>
            <person name="Pidot S.J."/>
        </authorList>
    </citation>
    <scope>NUCLEOTIDE SEQUENCE [LARGE SCALE GENOMIC DNA]</scope>
    <source>
        <strain evidence="4 7">AUSMDU00012715</strain>
    </source>
</reference>
<evidence type="ECO:0000313" key="5">
    <source>
        <dbReference type="Proteomes" id="UP000076512"/>
    </source>
</evidence>
<accession>A0A164N0V9</accession>
<keyword evidence="1" id="KW-0812">Transmembrane</keyword>
<reference evidence="2 6" key="2">
    <citation type="submission" date="2017-10" db="EMBL/GenBank/DDBJ databases">
        <title>Comparative genomics between pathogenic Norcardia.</title>
        <authorList>
            <person name="Zeng L."/>
        </authorList>
    </citation>
    <scope>NUCLEOTIDE SEQUENCE [LARGE SCALE GENOMIC DNA]</scope>
    <source>
        <strain evidence="2 6">NC_YFY_NT001</strain>
    </source>
</reference>
<keyword evidence="1" id="KW-1133">Transmembrane helix</keyword>
<dbReference type="EMBL" id="CP023778">
    <property type="protein sequence ID" value="ATL66835.1"/>
    <property type="molecule type" value="Genomic_DNA"/>
</dbReference>
<protein>
    <submittedName>
        <fullName evidence="3">Uncharacterized protein</fullName>
    </submittedName>
</protein>
<evidence type="ECO:0000313" key="7">
    <source>
        <dbReference type="Proteomes" id="UP000500953"/>
    </source>
</evidence>
<name>A0A164N0V9_9NOCA</name>
<keyword evidence="1" id="KW-0472">Membrane</keyword>
<evidence type="ECO:0000313" key="3">
    <source>
        <dbReference type="EMBL" id="KZM73863.1"/>
    </source>
</evidence>
<keyword evidence="5" id="KW-1185">Reference proteome</keyword>
<dbReference type="GeneID" id="88358135"/>
<proteinExistence type="predicted"/>
<feature type="transmembrane region" description="Helical" evidence="1">
    <location>
        <begin position="5"/>
        <end position="22"/>
    </location>
</feature>
<reference evidence="3 5" key="1">
    <citation type="submission" date="2016-04" db="EMBL/GenBank/DDBJ databases">
        <authorList>
            <person name="Evans L.H."/>
            <person name="Alamgir A."/>
            <person name="Owens N."/>
            <person name="Weber N.D."/>
            <person name="Virtaneva K."/>
            <person name="Barbian K."/>
            <person name="Babar A."/>
            <person name="Rosenke K."/>
        </authorList>
    </citation>
    <scope>NUCLEOTIDE SEQUENCE [LARGE SCALE GENOMIC DNA]</scope>
    <source>
        <strain evidence="3 5">IFM 0406</strain>
    </source>
</reference>
<dbReference type="RefSeq" id="WP_067592031.1">
    <property type="nucleotide sequence ID" value="NZ_CP023778.1"/>
</dbReference>